<reference evidence="1" key="1">
    <citation type="journal article" date="2020" name="bioRxiv">
        <title>Comparative genomics of Chlamydomonas.</title>
        <authorList>
            <person name="Craig R.J."/>
            <person name="Hasan A.R."/>
            <person name="Ness R.W."/>
            <person name="Keightley P.D."/>
        </authorList>
    </citation>
    <scope>NUCLEOTIDE SEQUENCE</scope>
    <source>
        <strain evidence="1">CCAP 11/173</strain>
    </source>
</reference>
<protein>
    <submittedName>
        <fullName evidence="1">Uncharacterized protein</fullName>
    </submittedName>
</protein>
<proteinExistence type="predicted"/>
<name>A0A836B555_9CHLO</name>
<accession>A0A836B555</accession>
<evidence type="ECO:0000313" key="1">
    <source>
        <dbReference type="EMBL" id="KAG2447907.1"/>
    </source>
</evidence>
<dbReference type="AlphaFoldDB" id="A0A836B555"/>
<comment type="caution">
    <text evidence="1">The sequence shown here is derived from an EMBL/GenBank/DDBJ whole genome shotgun (WGS) entry which is preliminary data.</text>
</comment>
<dbReference type="EMBL" id="JAEHOD010000020">
    <property type="protein sequence ID" value="KAG2447907.1"/>
    <property type="molecule type" value="Genomic_DNA"/>
</dbReference>
<dbReference type="Proteomes" id="UP000613740">
    <property type="component" value="Unassembled WGS sequence"/>
</dbReference>
<gene>
    <name evidence="1" type="ORF">HYH02_007361</name>
</gene>
<evidence type="ECO:0000313" key="2">
    <source>
        <dbReference type="Proteomes" id="UP000613740"/>
    </source>
</evidence>
<sequence length="67" mass="7131">MLAPDALQHASADKLQQLEAEGPQGAGTTMATRMQQHLKAVRRQRCDGVCPVAPGAAALRRVRPVSL</sequence>
<keyword evidence="2" id="KW-1185">Reference proteome</keyword>
<organism evidence="1 2">
    <name type="scientific">Chlamydomonas schloesseri</name>
    <dbReference type="NCBI Taxonomy" id="2026947"/>
    <lineage>
        <taxon>Eukaryota</taxon>
        <taxon>Viridiplantae</taxon>
        <taxon>Chlorophyta</taxon>
        <taxon>core chlorophytes</taxon>
        <taxon>Chlorophyceae</taxon>
        <taxon>CS clade</taxon>
        <taxon>Chlamydomonadales</taxon>
        <taxon>Chlamydomonadaceae</taxon>
        <taxon>Chlamydomonas</taxon>
    </lineage>
</organism>